<protein>
    <submittedName>
        <fullName evidence="1">DUF4150 domain-containing protein</fullName>
    </submittedName>
</protein>
<name>A0A7T7HLB3_9HYPH</name>
<dbReference type="EMBL" id="CP066786">
    <property type="protein sequence ID" value="QQM31306.1"/>
    <property type="molecule type" value="Genomic_DNA"/>
</dbReference>
<evidence type="ECO:0000313" key="2">
    <source>
        <dbReference type="Proteomes" id="UP000596083"/>
    </source>
</evidence>
<accession>A0A7T7HLB3</accession>
<dbReference type="Proteomes" id="UP000596083">
    <property type="component" value="Chromosome"/>
</dbReference>
<dbReference type="Pfam" id="PF13665">
    <property type="entry name" value="Tox-PAAR-like"/>
    <property type="match status" value="1"/>
</dbReference>
<reference evidence="1 2" key="1">
    <citation type="submission" date="2020-12" db="EMBL/GenBank/DDBJ databases">
        <authorList>
            <person name="Zheng R.K."/>
            <person name="Sun C.M."/>
        </authorList>
    </citation>
    <scope>NUCLEOTIDE SEQUENCE [LARGE SCALE GENOMIC DNA]</scope>
    <source>
        <strain evidence="1 2">ZRK001</strain>
    </source>
</reference>
<dbReference type="KEGG" id="mlut:JET14_03790"/>
<sequence length="134" mass="14166">MSRSAARNTGKANSIVCLSPCVCLTPRGPKMVPVPYMIVSKLEWSTKTISSTGFGGDQAFTMESRTQKVTGNEPGTGGGVSSGVNVGWCRPQSNKSSFLVEGHQVLQDNCIYEMNCAGPDGPSNTLGKLNYDDA</sequence>
<evidence type="ECO:0000313" key="1">
    <source>
        <dbReference type="EMBL" id="QQM31306.1"/>
    </source>
</evidence>
<proteinExistence type="predicted"/>
<gene>
    <name evidence="1" type="ORF">JET14_03790</name>
</gene>
<organism evidence="1 2">
    <name type="scientific">Martelella lutilitoris</name>
    <dbReference type="NCBI Taxonomy" id="2583532"/>
    <lineage>
        <taxon>Bacteria</taxon>
        <taxon>Pseudomonadati</taxon>
        <taxon>Pseudomonadota</taxon>
        <taxon>Alphaproteobacteria</taxon>
        <taxon>Hyphomicrobiales</taxon>
        <taxon>Aurantimonadaceae</taxon>
        <taxon>Martelella</taxon>
    </lineage>
</organism>
<dbReference type="AlphaFoldDB" id="A0A7T7HLB3"/>
<dbReference type="RefSeq" id="WP_200336867.1">
    <property type="nucleotide sequence ID" value="NZ_CP066786.1"/>
</dbReference>